<dbReference type="AlphaFoldDB" id="A0A1H3H4P2"/>
<dbReference type="GO" id="GO:0005524">
    <property type="term" value="F:ATP binding"/>
    <property type="evidence" value="ECO:0007669"/>
    <property type="project" value="UniProtKB-UniRule"/>
</dbReference>
<dbReference type="PANTHER" id="PTHR42961:SF2">
    <property type="entry name" value="IRON-SULFUR PROTEIN NUBPL"/>
    <property type="match status" value="1"/>
</dbReference>
<gene>
    <name evidence="8" type="ORF">SAMN02910414_00732</name>
</gene>
<dbReference type="Pfam" id="PF10609">
    <property type="entry name" value="ParA"/>
    <property type="match status" value="1"/>
</dbReference>
<dbReference type="STRING" id="1122142.SAMN02910414_00732"/>
<keyword evidence="3 6" id="KW-0067">ATP-binding</keyword>
<dbReference type="GO" id="GO:0140663">
    <property type="term" value="F:ATP-dependent FeS chaperone activity"/>
    <property type="evidence" value="ECO:0007669"/>
    <property type="project" value="InterPro"/>
</dbReference>
<dbReference type="GO" id="GO:0051539">
    <property type="term" value="F:4 iron, 4 sulfur cluster binding"/>
    <property type="evidence" value="ECO:0007669"/>
    <property type="project" value="TreeGrafter"/>
</dbReference>
<dbReference type="PANTHER" id="PTHR42961">
    <property type="entry name" value="IRON-SULFUR PROTEIN NUBPL"/>
    <property type="match status" value="1"/>
</dbReference>
<dbReference type="Proteomes" id="UP000183918">
    <property type="component" value="Unassembled WGS sequence"/>
</dbReference>
<dbReference type="GO" id="GO:0016226">
    <property type="term" value="P:iron-sulfur cluster assembly"/>
    <property type="evidence" value="ECO:0007669"/>
    <property type="project" value="InterPro"/>
</dbReference>
<dbReference type="GO" id="GO:0046872">
    <property type="term" value="F:metal ion binding"/>
    <property type="evidence" value="ECO:0007669"/>
    <property type="project" value="UniProtKB-KW"/>
</dbReference>
<keyword evidence="4 6" id="KW-0408">Iron</keyword>
<comment type="subunit">
    <text evidence="6">Homodimer.</text>
</comment>
<dbReference type="InterPro" id="IPR044304">
    <property type="entry name" value="NUBPL-like"/>
</dbReference>
<proteinExistence type="inferred from homology"/>
<comment type="function">
    <text evidence="6">Binds and transfers iron-sulfur (Fe-S) clusters to target apoproteins. Can hydrolyze ATP.</text>
</comment>
<dbReference type="SUPFAM" id="SSF52540">
    <property type="entry name" value="P-loop containing nucleoside triphosphate hydrolases"/>
    <property type="match status" value="1"/>
</dbReference>
<evidence type="ECO:0000256" key="6">
    <source>
        <dbReference type="HAMAP-Rule" id="MF_02040"/>
    </source>
</evidence>
<dbReference type="InterPro" id="IPR027417">
    <property type="entry name" value="P-loop_NTPase"/>
</dbReference>
<dbReference type="HAMAP" id="MF_02040">
    <property type="entry name" value="Mrp_NBP35"/>
    <property type="match status" value="1"/>
</dbReference>
<sequence length="296" mass="32562">MSKENFEAFSRTKKNMEKQGKTWNGGEKSEQTQQASKEDFKEPMNAFSNIKNVIGVVSGKGGVGKSFVTSSLAVQMAKKGYKVGILDADITGPSIPKMFGLKEQVVGDHRGMLPIETKEGIKVISINLLMDNEEAPVIWRGPVIAGVVKQFWNETCWGDLDYLFVDMPPGTGDVPLTVFQSLPVEGIVIVTSPQELVQMIVKKAYNMANMMNIKVLGVVENFSYLLCPDCGKQIKLFGESHIDDVAKELGIEVLGKLPLNPEAAQIADEGKFFEIDNEEMLSKAIEVLQNTEKVKA</sequence>
<dbReference type="GO" id="GO:0016887">
    <property type="term" value="F:ATP hydrolysis activity"/>
    <property type="evidence" value="ECO:0007669"/>
    <property type="project" value="UniProtKB-UniRule"/>
</dbReference>
<keyword evidence="6" id="KW-0378">Hydrolase</keyword>
<protein>
    <recommendedName>
        <fullName evidence="6">Iron-sulfur cluster carrier protein</fullName>
    </recommendedName>
</protein>
<evidence type="ECO:0000256" key="4">
    <source>
        <dbReference type="ARBA" id="ARBA00023004"/>
    </source>
</evidence>
<feature type="binding site" evidence="6">
    <location>
        <begin position="59"/>
        <end position="66"/>
    </location>
    <ligand>
        <name>ATP</name>
        <dbReference type="ChEBI" id="CHEBI:30616"/>
    </ligand>
</feature>
<evidence type="ECO:0000256" key="7">
    <source>
        <dbReference type="SAM" id="MobiDB-lite"/>
    </source>
</evidence>
<dbReference type="Gene3D" id="3.40.50.300">
    <property type="entry name" value="P-loop containing nucleotide triphosphate hydrolases"/>
    <property type="match status" value="1"/>
</dbReference>
<dbReference type="InterPro" id="IPR033756">
    <property type="entry name" value="YlxH/NBP35"/>
</dbReference>
<organism evidence="8 9">
    <name type="scientific">Lachnobacterium bovis DSM 14045</name>
    <dbReference type="NCBI Taxonomy" id="1122142"/>
    <lineage>
        <taxon>Bacteria</taxon>
        <taxon>Bacillati</taxon>
        <taxon>Bacillota</taxon>
        <taxon>Clostridia</taxon>
        <taxon>Lachnospirales</taxon>
        <taxon>Lachnospiraceae</taxon>
        <taxon>Lachnobacterium</taxon>
    </lineage>
</organism>
<evidence type="ECO:0000256" key="2">
    <source>
        <dbReference type="ARBA" id="ARBA00022741"/>
    </source>
</evidence>
<dbReference type="CDD" id="cd02037">
    <property type="entry name" value="Mrp_NBP35"/>
    <property type="match status" value="1"/>
</dbReference>
<accession>A0A1H3H4P2</accession>
<dbReference type="InterPro" id="IPR019591">
    <property type="entry name" value="Mrp/NBP35_ATP-bd"/>
</dbReference>
<keyword evidence="5 6" id="KW-0411">Iron-sulfur</keyword>
<dbReference type="FunFam" id="3.40.50.300:FF:001119">
    <property type="entry name" value="Iron-sulfur cluster carrier protein"/>
    <property type="match status" value="1"/>
</dbReference>
<evidence type="ECO:0000256" key="3">
    <source>
        <dbReference type="ARBA" id="ARBA00022840"/>
    </source>
</evidence>
<feature type="region of interest" description="Disordered" evidence="7">
    <location>
        <begin position="1"/>
        <end position="39"/>
    </location>
</feature>
<keyword evidence="1 6" id="KW-0479">Metal-binding</keyword>
<evidence type="ECO:0000313" key="9">
    <source>
        <dbReference type="Proteomes" id="UP000183918"/>
    </source>
</evidence>
<name>A0A1H3H4P2_9FIRM</name>
<evidence type="ECO:0000256" key="5">
    <source>
        <dbReference type="ARBA" id="ARBA00023014"/>
    </source>
</evidence>
<dbReference type="EMBL" id="FNPG01000008">
    <property type="protein sequence ID" value="SDY10486.1"/>
    <property type="molecule type" value="Genomic_DNA"/>
</dbReference>
<evidence type="ECO:0000313" key="8">
    <source>
        <dbReference type="EMBL" id="SDY10486.1"/>
    </source>
</evidence>
<keyword evidence="2 6" id="KW-0547">Nucleotide-binding</keyword>
<comment type="similarity">
    <text evidence="6">Belongs to the Mrp/NBP35 ATP-binding proteins family.</text>
</comment>
<evidence type="ECO:0000256" key="1">
    <source>
        <dbReference type="ARBA" id="ARBA00022723"/>
    </source>
</evidence>
<keyword evidence="9" id="KW-1185">Reference proteome</keyword>
<reference evidence="8 9" key="1">
    <citation type="submission" date="2016-10" db="EMBL/GenBank/DDBJ databases">
        <authorList>
            <person name="de Groot N.N."/>
        </authorList>
    </citation>
    <scope>NUCLEOTIDE SEQUENCE [LARGE SCALE GENOMIC DNA]</scope>
    <source>
        <strain evidence="8 9">DSM 14045</strain>
    </source>
</reference>